<dbReference type="InterPro" id="IPR027417">
    <property type="entry name" value="P-loop_NTPase"/>
</dbReference>
<dbReference type="AlphaFoldDB" id="A0A0J7IQY6"/>
<comment type="caution">
    <text evidence="2">The sequence shown here is derived from an EMBL/GenBank/DDBJ whole genome shotgun (WGS) entry which is preliminary data.</text>
</comment>
<protein>
    <recommendedName>
        <fullName evidence="1">AAA+ ATPase domain-containing protein</fullName>
    </recommendedName>
</protein>
<reference evidence="2 3" key="1">
    <citation type="journal article" date="2004" name="Int. J. Syst. Evol. Microbiol.">
        <title>Kaistella koreensis gen. nov., sp. nov., a novel member of the Chryseobacterium-Bergeyella-Riemerella branch.</title>
        <authorList>
            <person name="Kim M.K."/>
            <person name="Im W.T."/>
            <person name="Shin Y.K."/>
            <person name="Lim J.H."/>
            <person name="Kim S.H."/>
            <person name="Lee B.C."/>
            <person name="Park M.Y."/>
            <person name="Lee K.Y."/>
            <person name="Lee S.T."/>
        </authorList>
    </citation>
    <scope>NUCLEOTIDE SEQUENCE [LARGE SCALE GENOMIC DNA]</scope>
    <source>
        <strain evidence="2 3">CCUG 49689</strain>
    </source>
</reference>
<dbReference type="Proteomes" id="UP000035900">
    <property type="component" value="Unassembled WGS sequence"/>
</dbReference>
<dbReference type="RefSeq" id="WP_048500813.1">
    <property type="nucleotide sequence ID" value="NZ_LFNG01000051.1"/>
</dbReference>
<accession>A0A0J7IQY6</accession>
<dbReference type="Gene3D" id="3.40.50.300">
    <property type="entry name" value="P-loop containing nucleotide triphosphate hydrolases"/>
    <property type="match status" value="1"/>
</dbReference>
<dbReference type="InterPro" id="IPR003593">
    <property type="entry name" value="AAA+_ATPase"/>
</dbReference>
<dbReference type="SMART" id="SM00382">
    <property type="entry name" value="AAA"/>
    <property type="match status" value="1"/>
</dbReference>
<gene>
    <name evidence="2" type="ORF">ACM44_14695</name>
</gene>
<organism evidence="2 3">
    <name type="scientific">Chryseobacterium koreense CCUG 49689</name>
    <dbReference type="NCBI Taxonomy" id="1304281"/>
    <lineage>
        <taxon>Bacteria</taxon>
        <taxon>Pseudomonadati</taxon>
        <taxon>Bacteroidota</taxon>
        <taxon>Flavobacteriia</taxon>
        <taxon>Flavobacteriales</taxon>
        <taxon>Weeksellaceae</taxon>
        <taxon>Chryseobacterium group</taxon>
        <taxon>Chryseobacterium</taxon>
    </lineage>
</organism>
<name>A0A0J7IQY6_9FLAO</name>
<dbReference type="EMBL" id="LFNG01000051">
    <property type="protein sequence ID" value="KMQ68296.1"/>
    <property type="molecule type" value="Genomic_DNA"/>
</dbReference>
<evidence type="ECO:0000259" key="1">
    <source>
        <dbReference type="SMART" id="SM00382"/>
    </source>
</evidence>
<feature type="domain" description="AAA+ ATPase" evidence="1">
    <location>
        <begin position="33"/>
        <end position="179"/>
    </location>
</feature>
<dbReference type="STRING" id="1304281.ACM44_14695"/>
<proteinExistence type="predicted"/>
<keyword evidence="3" id="KW-1185">Reference proteome</keyword>
<evidence type="ECO:0000313" key="2">
    <source>
        <dbReference type="EMBL" id="KMQ68296.1"/>
    </source>
</evidence>
<dbReference type="SUPFAM" id="SSF52540">
    <property type="entry name" value="P-loop containing nucleoside triphosphate hydrolases"/>
    <property type="match status" value="1"/>
</dbReference>
<dbReference type="OrthoDB" id="796468at2"/>
<evidence type="ECO:0000313" key="3">
    <source>
        <dbReference type="Proteomes" id="UP000035900"/>
    </source>
</evidence>
<sequence>MRTYTVSNILSRKMKILELVGIWLEIFGKPERTGKVWIIYGEEKQGKTWFAMLLAQFLSSLEPVLYISAEEGLGLTFQEVIQRAHFDPKNKKFKAYGYLPLAELRESLKKRYAPKLVFIDNVTFYSDELKNGGLQELVKENPDKLFIFLAHEERGEPYTATAKMIKRMADRIVRVQGLVATVGGRTTGGQFVIDQEKAMILHGSDIIK</sequence>
<dbReference type="PATRIC" id="fig|1304281.5.peg.3210"/>